<feature type="signal peptide" evidence="1">
    <location>
        <begin position="1"/>
        <end position="16"/>
    </location>
</feature>
<accession>A0A9D1IV09</accession>
<evidence type="ECO:0000313" key="3">
    <source>
        <dbReference type="Proteomes" id="UP000824073"/>
    </source>
</evidence>
<keyword evidence="1" id="KW-0732">Signal</keyword>
<name>A0A9D1IV09_9CLOT</name>
<dbReference type="AlphaFoldDB" id="A0A9D1IV09"/>
<proteinExistence type="predicted"/>
<gene>
    <name evidence="2" type="ORF">IAB67_02865</name>
</gene>
<evidence type="ECO:0000313" key="2">
    <source>
        <dbReference type="EMBL" id="HIU43221.1"/>
    </source>
</evidence>
<organism evidence="2 3">
    <name type="scientific">Candidatus Ventrousia excrementavium</name>
    <dbReference type="NCBI Taxonomy" id="2840961"/>
    <lineage>
        <taxon>Bacteria</taxon>
        <taxon>Bacillati</taxon>
        <taxon>Bacillota</taxon>
        <taxon>Clostridia</taxon>
        <taxon>Eubacteriales</taxon>
        <taxon>Clostridiaceae</taxon>
        <taxon>Clostridiaceae incertae sedis</taxon>
        <taxon>Candidatus Ventrousia</taxon>
    </lineage>
</organism>
<reference evidence="2" key="1">
    <citation type="submission" date="2020-10" db="EMBL/GenBank/DDBJ databases">
        <authorList>
            <person name="Gilroy R."/>
        </authorList>
    </citation>
    <scope>NUCLEOTIDE SEQUENCE</scope>
    <source>
        <strain evidence="2">CHK191-8634</strain>
    </source>
</reference>
<comment type="caution">
    <text evidence="2">The sequence shown here is derived from an EMBL/GenBank/DDBJ whole genome shotgun (WGS) entry which is preliminary data.</text>
</comment>
<dbReference type="Proteomes" id="UP000824073">
    <property type="component" value="Unassembled WGS sequence"/>
</dbReference>
<sequence>MLAAAVLLTLCLAACSAETTSEDAFTVRVVCESDGVWQIFYSCYLDGEYYGMGGMADLDGVELTEDTDLSVSFTRSFLGEDADLSQFSIDFSPYGENDTSEIGTTNQVAINAEYGQSYTVVLSGDRESGFQAELQEP</sequence>
<evidence type="ECO:0000256" key="1">
    <source>
        <dbReference type="SAM" id="SignalP"/>
    </source>
</evidence>
<dbReference type="EMBL" id="DVMR01000030">
    <property type="protein sequence ID" value="HIU43221.1"/>
    <property type="molecule type" value="Genomic_DNA"/>
</dbReference>
<reference evidence="2" key="2">
    <citation type="journal article" date="2021" name="PeerJ">
        <title>Extensive microbial diversity within the chicken gut microbiome revealed by metagenomics and culture.</title>
        <authorList>
            <person name="Gilroy R."/>
            <person name="Ravi A."/>
            <person name="Getino M."/>
            <person name="Pursley I."/>
            <person name="Horton D.L."/>
            <person name="Alikhan N.F."/>
            <person name="Baker D."/>
            <person name="Gharbi K."/>
            <person name="Hall N."/>
            <person name="Watson M."/>
            <person name="Adriaenssens E.M."/>
            <person name="Foster-Nyarko E."/>
            <person name="Jarju S."/>
            <person name="Secka A."/>
            <person name="Antonio M."/>
            <person name="Oren A."/>
            <person name="Chaudhuri R.R."/>
            <person name="La Ragione R."/>
            <person name="Hildebrand F."/>
            <person name="Pallen M.J."/>
        </authorList>
    </citation>
    <scope>NUCLEOTIDE SEQUENCE</scope>
    <source>
        <strain evidence="2">CHK191-8634</strain>
    </source>
</reference>
<feature type="chain" id="PRO_5038942216" evidence="1">
    <location>
        <begin position="17"/>
        <end position="137"/>
    </location>
</feature>
<protein>
    <submittedName>
        <fullName evidence="2">Uncharacterized protein</fullName>
    </submittedName>
</protein>